<dbReference type="Proteomes" id="UP000584374">
    <property type="component" value="Unassembled WGS sequence"/>
</dbReference>
<proteinExistence type="predicted"/>
<comment type="caution">
    <text evidence="2">The sequence shown here is derived from an EMBL/GenBank/DDBJ whole genome shotgun (WGS) entry which is preliminary data.</text>
</comment>
<feature type="region of interest" description="Disordered" evidence="1">
    <location>
        <begin position="10"/>
        <end position="46"/>
    </location>
</feature>
<name>A0A840Q0A5_9PSEU</name>
<dbReference type="EMBL" id="JACHIW010000001">
    <property type="protein sequence ID" value="MBB5153410.1"/>
    <property type="molecule type" value="Genomic_DNA"/>
</dbReference>
<evidence type="ECO:0000313" key="2">
    <source>
        <dbReference type="EMBL" id="MBB5153410.1"/>
    </source>
</evidence>
<dbReference type="AlphaFoldDB" id="A0A840Q0A5"/>
<accession>A0A840Q0A5</accession>
<evidence type="ECO:0000313" key="3">
    <source>
        <dbReference type="Proteomes" id="UP000584374"/>
    </source>
</evidence>
<protein>
    <submittedName>
        <fullName evidence="2">Uncharacterized protein</fullName>
    </submittedName>
</protein>
<organism evidence="2 3">
    <name type="scientific">Saccharopolyspora phatthalungensis</name>
    <dbReference type="NCBI Taxonomy" id="664693"/>
    <lineage>
        <taxon>Bacteria</taxon>
        <taxon>Bacillati</taxon>
        <taxon>Actinomycetota</taxon>
        <taxon>Actinomycetes</taxon>
        <taxon>Pseudonocardiales</taxon>
        <taxon>Pseudonocardiaceae</taxon>
        <taxon>Saccharopolyspora</taxon>
    </lineage>
</organism>
<evidence type="ECO:0000256" key="1">
    <source>
        <dbReference type="SAM" id="MobiDB-lite"/>
    </source>
</evidence>
<sequence>MLLLVARAAIEHQRDRAATVGTPETPTAGRAADGTAGMHRKSPHER</sequence>
<gene>
    <name evidence="2" type="ORF">BJ970_000944</name>
</gene>
<reference evidence="2 3" key="1">
    <citation type="submission" date="2020-08" db="EMBL/GenBank/DDBJ databases">
        <title>Sequencing the genomes of 1000 actinobacteria strains.</title>
        <authorList>
            <person name="Klenk H.-P."/>
        </authorList>
    </citation>
    <scope>NUCLEOTIDE SEQUENCE [LARGE SCALE GENOMIC DNA]</scope>
    <source>
        <strain evidence="2 3">DSM 45584</strain>
    </source>
</reference>
<dbReference type="RefSeq" id="WP_184724152.1">
    <property type="nucleotide sequence ID" value="NZ_JACHIW010000001.1"/>
</dbReference>
<keyword evidence="3" id="KW-1185">Reference proteome</keyword>